<organism evidence="1 2">
    <name type="scientific">Limosilactobacillus walteri</name>
    <dbReference type="NCBI Taxonomy" id="2268022"/>
    <lineage>
        <taxon>Bacteria</taxon>
        <taxon>Bacillati</taxon>
        <taxon>Bacillota</taxon>
        <taxon>Bacilli</taxon>
        <taxon>Lactobacillales</taxon>
        <taxon>Lactobacillaceae</taxon>
        <taxon>Limosilactobacillus</taxon>
    </lineage>
</organism>
<comment type="caution">
    <text evidence="1">The sequence shown here is derived from an EMBL/GenBank/DDBJ whole genome shotgun (WGS) entry which is preliminary data.</text>
</comment>
<protein>
    <submittedName>
        <fullName evidence="1">Uncharacterized protein</fullName>
    </submittedName>
</protein>
<name>A0ABR8P4J9_9LACO</name>
<dbReference type="Proteomes" id="UP000704341">
    <property type="component" value="Unassembled WGS sequence"/>
</dbReference>
<proteinExistence type="predicted"/>
<evidence type="ECO:0000313" key="2">
    <source>
        <dbReference type="Proteomes" id="UP000704341"/>
    </source>
</evidence>
<sequence length="133" mass="15354">MNKKSEEEKRTSNIKVLFTKAEKEKIEKLASVSTGGDKSKYIRGAIRLRTQSELGEILAMGQGEKSKGNFGQLTLDPIIESLQGVQDQINGLDENEEKEFYWELIEWLIDFMNDSQNRNLFNEHSYEIPDDHE</sequence>
<dbReference type="RefSeq" id="WP_191667639.1">
    <property type="nucleotide sequence ID" value="NZ_QORN01000006.1"/>
</dbReference>
<accession>A0ABR8P4J9</accession>
<gene>
    <name evidence="1" type="ORF">DTK66_02215</name>
</gene>
<dbReference type="EMBL" id="QORN01000006">
    <property type="protein sequence ID" value="MBD5805934.1"/>
    <property type="molecule type" value="Genomic_DNA"/>
</dbReference>
<reference evidence="1 2" key="1">
    <citation type="submission" date="2018-07" db="EMBL/GenBank/DDBJ databases">
        <title>Phylogenomic Insights into understanding Host Adaptation of Lactobacillus reuteri by a novel species, Lactobacillus spp. M31.</title>
        <authorList>
            <person name="Sharma S."/>
            <person name="Patil P."/>
            <person name="Korpole S."/>
            <person name="Patil P.B."/>
        </authorList>
    </citation>
    <scope>NUCLEOTIDE SEQUENCE [LARGE SCALE GENOMIC DNA]</scope>
    <source>
        <strain evidence="1 2">M31</strain>
    </source>
</reference>
<evidence type="ECO:0000313" key="1">
    <source>
        <dbReference type="EMBL" id="MBD5805934.1"/>
    </source>
</evidence>
<keyword evidence="2" id="KW-1185">Reference proteome</keyword>